<dbReference type="EC" id="2.7.11.1" evidence="1"/>
<proteinExistence type="predicted"/>
<evidence type="ECO:0000256" key="5">
    <source>
        <dbReference type="ARBA" id="ARBA00022777"/>
    </source>
</evidence>
<reference evidence="11" key="2">
    <citation type="submission" date="2024-06" db="EMBL/GenBank/DDBJ databases">
        <authorList>
            <person name="Plum-Jensen L.E."/>
            <person name="Schramm A."/>
            <person name="Marshall I.P.G."/>
        </authorList>
    </citation>
    <scope>NUCLEOTIDE SEQUENCE</scope>
    <source>
        <strain evidence="11">Rat1</strain>
    </source>
</reference>
<dbReference type="Gene3D" id="3.40.50.300">
    <property type="entry name" value="P-loop containing nucleotide triphosphate hydrolases"/>
    <property type="match status" value="1"/>
</dbReference>
<dbReference type="GO" id="GO:0016301">
    <property type="term" value="F:kinase activity"/>
    <property type="evidence" value="ECO:0007669"/>
    <property type="project" value="UniProtKB-KW"/>
</dbReference>
<dbReference type="Pfam" id="PF25497">
    <property type="entry name" value="COR-B"/>
    <property type="match status" value="1"/>
</dbReference>
<evidence type="ECO:0000256" key="6">
    <source>
        <dbReference type="ARBA" id="ARBA00022840"/>
    </source>
</evidence>
<evidence type="ECO:0000256" key="9">
    <source>
        <dbReference type="ARBA" id="ARBA00048679"/>
    </source>
</evidence>
<reference evidence="11" key="1">
    <citation type="journal article" date="2024" name="Syst. Appl. Microbiol.">
        <title>First single-strain enrichments of Electrothrix cable bacteria, description of E. aestuarii sp. nov. and E. rattekaaiensis sp. nov., and proposal of a cable bacteria taxonomy following the rules of the SeqCode.</title>
        <authorList>
            <person name="Plum-Jensen L.E."/>
            <person name="Schramm A."/>
            <person name="Marshall I.P.G."/>
        </authorList>
    </citation>
    <scope>NUCLEOTIDE SEQUENCE</scope>
    <source>
        <strain evidence="11">Rat1</strain>
    </source>
</reference>
<organism evidence="11">
    <name type="scientific">Candidatus Electrothrix aestuarii</name>
    <dbReference type="NCBI Taxonomy" id="3062594"/>
    <lineage>
        <taxon>Bacteria</taxon>
        <taxon>Pseudomonadati</taxon>
        <taxon>Thermodesulfobacteriota</taxon>
        <taxon>Desulfobulbia</taxon>
        <taxon>Desulfobulbales</taxon>
        <taxon>Desulfobulbaceae</taxon>
        <taxon>Candidatus Electrothrix</taxon>
    </lineage>
</organism>
<keyword evidence="2" id="KW-0808">Transferase</keyword>
<dbReference type="PROSITE" id="PS51424">
    <property type="entry name" value="ROC"/>
    <property type="match status" value="1"/>
</dbReference>
<evidence type="ECO:0000259" key="10">
    <source>
        <dbReference type="PROSITE" id="PS51424"/>
    </source>
</evidence>
<dbReference type="AlphaFoldDB" id="A0AAU8LUB9"/>
<protein>
    <recommendedName>
        <fullName evidence="1">non-specific serine/threonine protein kinase</fullName>
        <ecNumber evidence="1">2.7.11.1</ecNumber>
    </recommendedName>
</protein>
<evidence type="ECO:0000256" key="1">
    <source>
        <dbReference type="ARBA" id="ARBA00012513"/>
    </source>
</evidence>
<dbReference type="Gene3D" id="1.10.10.2200">
    <property type="match status" value="1"/>
</dbReference>
<dbReference type="PANTHER" id="PTHR47679:SF2">
    <property type="entry name" value="C-TERMINAL OF ROC (COR) DOMAIN-CONTAINING PROTEIN"/>
    <property type="match status" value="1"/>
</dbReference>
<keyword evidence="7" id="KW-0342">GTP-binding</keyword>
<name>A0AAU8LUB9_9BACT</name>
<dbReference type="EMBL" id="CP159373">
    <property type="protein sequence ID" value="XCN72813.1"/>
    <property type="molecule type" value="Genomic_DNA"/>
</dbReference>
<keyword evidence="5" id="KW-0418">Kinase</keyword>
<gene>
    <name evidence="11" type="ORF">Q3M24_21415</name>
</gene>
<dbReference type="PRINTS" id="PR00449">
    <property type="entry name" value="RASTRNSFRMNG"/>
</dbReference>
<dbReference type="KEGG" id="eaj:Q3M24_21415"/>
<dbReference type="InterPro" id="IPR027417">
    <property type="entry name" value="P-loop_NTPase"/>
</dbReference>
<sequence>MNQEEIEKELEQLSSKWVTVFTARIVAQFIPKLLINKTNIVQPFANPRQRQGQRELLEILWVTAKIEYLYEEKYKNSLRKRFHHPVNIRFFLGPERKYFIQASYSLISDICFFYKYSGHTFELIRLAQSVDIDITNELTSLKTYLNSGKKIVDYLYQSLYIFQNLEWLQLGQKLVQSLRGYGSGFDIWADWFQGRIDGVPTNKEFLEAVVNLPDEILDQEPAQINAYLKNLCQTERPLNRVRVIFLGYGEAGKTSLIRALNGLEVDEGKEKMTPGIDISTWKVPDTEITAHFWDFGGQVVAHATHQFFLRSRCLYVLLLDGRTEINANEQAEYWLEHVRAFGNKAPVMLVGNKADLCAVNLDMARLKEKHPNVLGFYPLSCTKWQNEYAPEFQRFQKDLSKEVAELGVHQIRFGKAHLAVLDELTERSGTESFLPKTDWLDLCADKGLAEQGDLNQAWLLDLFDKLGVIVHFPKLAALDSYILNPRWLTYGVYTLLYSPAAKEKQGRLDRDEIVRLLSAARVEDNLGNVLSYPAEKAAIVIQAMEQFKLCFPCRHEPDMIIIPALLNSDRPEHGFAKKDSLAFEFDFTGFLPRHIMPNFIVGRHDEIKGELVWQNGVVLQRKDESAEALVQVDYHDRKLALWLRGPKANDYFKILYDDLCRILERMPELRFEEFVIVPEASRIGEPPLSFRRSEQVVRADFQDLLALEENNGTEYICKAGKFDLGKILQIMPREARPAYQNENSGKTIYHIGKMEGDIMSGEAKKNGSNYTVGNIGDGSNVVVGSNEIKDSFYAIAQSAAEPALKAKLEELCQQVEQMLPQLPEEKREEAAQDLDSLVKEATKESPRRKWYELSAEGLIEAAKACAGMAAPVTTTVKSILTLLKAT</sequence>
<comment type="catalytic activity">
    <reaction evidence="8">
        <text>L-threonyl-[protein] + ATP = O-phospho-L-threonyl-[protein] + ADP + H(+)</text>
        <dbReference type="Rhea" id="RHEA:46608"/>
        <dbReference type="Rhea" id="RHEA-COMP:11060"/>
        <dbReference type="Rhea" id="RHEA-COMP:11605"/>
        <dbReference type="ChEBI" id="CHEBI:15378"/>
        <dbReference type="ChEBI" id="CHEBI:30013"/>
        <dbReference type="ChEBI" id="CHEBI:30616"/>
        <dbReference type="ChEBI" id="CHEBI:61977"/>
        <dbReference type="ChEBI" id="CHEBI:456216"/>
        <dbReference type="EC" id="2.7.11.1"/>
    </reaction>
</comment>
<accession>A0AAU8LUB9</accession>
<keyword evidence="3" id="KW-0677">Repeat</keyword>
<comment type="catalytic activity">
    <reaction evidence="9">
        <text>L-seryl-[protein] + ATP = O-phospho-L-seryl-[protein] + ADP + H(+)</text>
        <dbReference type="Rhea" id="RHEA:17989"/>
        <dbReference type="Rhea" id="RHEA-COMP:9863"/>
        <dbReference type="Rhea" id="RHEA-COMP:11604"/>
        <dbReference type="ChEBI" id="CHEBI:15378"/>
        <dbReference type="ChEBI" id="CHEBI:29999"/>
        <dbReference type="ChEBI" id="CHEBI:30616"/>
        <dbReference type="ChEBI" id="CHEBI:83421"/>
        <dbReference type="ChEBI" id="CHEBI:456216"/>
        <dbReference type="EC" id="2.7.11.1"/>
    </reaction>
</comment>
<keyword evidence="6" id="KW-0067">ATP-binding</keyword>
<keyword evidence="4" id="KW-0547">Nucleotide-binding</keyword>
<dbReference type="Gene3D" id="1.10.10.10">
    <property type="entry name" value="Winged helix-like DNA-binding domain superfamily/Winged helix DNA-binding domain"/>
    <property type="match status" value="1"/>
</dbReference>
<evidence type="ECO:0000313" key="11">
    <source>
        <dbReference type="EMBL" id="XCN72813.1"/>
    </source>
</evidence>
<dbReference type="Gene3D" id="3.30.310.200">
    <property type="match status" value="1"/>
</dbReference>
<evidence type="ECO:0000256" key="8">
    <source>
        <dbReference type="ARBA" id="ARBA00047899"/>
    </source>
</evidence>
<evidence type="ECO:0000256" key="7">
    <source>
        <dbReference type="ARBA" id="ARBA00023134"/>
    </source>
</evidence>
<evidence type="ECO:0000256" key="2">
    <source>
        <dbReference type="ARBA" id="ARBA00022679"/>
    </source>
</evidence>
<dbReference type="SUPFAM" id="SSF52540">
    <property type="entry name" value="P-loop containing nucleoside triphosphate hydrolases"/>
    <property type="match status" value="1"/>
</dbReference>
<dbReference type="Pfam" id="PF08477">
    <property type="entry name" value="Roc"/>
    <property type="match status" value="1"/>
</dbReference>
<dbReference type="InterPro" id="IPR057263">
    <property type="entry name" value="COR-B"/>
</dbReference>
<evidence type="ECO:0000256" key="3">
    <source>
        <dbReference type="ARBA" id="ARBA00022737"/>
    </source>
</evidence>
<dbReference type="Pfam" id="PF16095">
    <property type="entry name" value="COR-A"/>
    <property type="match status" value="1"/>
</dbReference>
<evidence type="ECO:0000256" key="4">
    <source>
        <dbReference type="ARBA" id="ARBA00022741"/>
    </source>
</evidence>
<dbReference type="InterPro" id="IPR036388">
    <property type="entry name" value="WH-like_DNA-bd_sf"/>
</dbReference>
<dbReference type="InterPro" id="IPR032171">
    <property type="entry name" value="COR-A"/>
</dbReference>
<dbReference type="InterPro" id="IPR020859">
    <property type="entry name" value="ROC"/>
</dbReference>
<feature type="domain" description="Roc" evidence="10">
    <location>
        <begin position="234"/>
        <end position="406"/>
    </location>
</feature>
<dbReference type="PANTHER" id="PTHR47679">
    <property type="entry name" value="PROTEIN TORNADO 1"/>
    <property type="match status" value="1"/>
</dbReference>
<dbReference type="GO" id="GO:0005524">
    <property type="term" value="F:ATP binding"/>
    <property type="evidence" value="ECO:0007669"/>
    <property type="project" value="UniProtKB-KW"/>
</dbReference>